<dbReference type="RefSeq" id="WP_200085921.1">
    <property type="nucleotide sequence ID" value="NZ_CP054706.1"/>
</dbReference>
<keyword evidence="2" id="KW-0012">Acyltransferase</keyword>
<evidence type="ECO:0000256" key="1">
    <source>
        <dbReference type="ARBA" id="ARBA00022679"/>
    </source>
</evidence>
<evidence type="ECO:0000256" key="2">
    <source>
        <dbReference type="ARBA" id="ARBA00023315"/>
    </source>
</evidence>
<dbReference type="PROSITE" id="PS51186">
    <property type="entry name" value="GNAT"/>
    <property type="match status" value="1"/>
</dbReference>
<evidence type="ECO:0000259" key="3">
    <source>
        <dbReference type="PROSITE" id="PS51186"/>
    </source>
</evidence>
<evidence type="ECO:0000313" key="4">
    <source>
        <dbReference type="EMBL" id="QQK81495.1"/>
    </source>
</evidence>
<dbReference type="Pfam" id="PF00583">
    <property type="entry name" value="Acetyltransf_1"/>
    <property type="match status" value="1"/>
</dbReference>
<name>A0A7T6ZDF6_9BACI</name>
<dbReference type="KEGG" id="scib:HUG20_17295"/>
<dbReference type="InterPro" id="IPR016181">
    <property type="entry name" value="Acyl_CoA_acyltransferase"/>
</dbReference>
<dbReference type="EMBL" id="CP054706">
    <property type="protein sequence ID" value="QQK81495.1"/>
    <property type="molecule type" value="Genomic_DNA"/>
</dbReference>
<feature type="domain" description="N-acetyltransferase" evidence="3">
    <location>
        <begin position="1"/>
        <end position="148"/>
    </location>
</feature>
<evidence type="ECO:0000313" key="5">
    <source>
        <dbReference type="Proteomes" id="UP000595349"/>
    </source>
</evidence>
<protein>
    <submittedName>
        <fullName evidence="4">GNAT family N-acetyltransferase</fullName>
    </submittedName>
</protein>
<dbReference type="Proteomes" id="UP000595349">
    <property type="component" value="Chromosome"/>
</dbReference>
<accession>A0A7T6ZDF6</accession>
<dbReference type="InterPro" id="IPR000182">
    <property type="entry name" value="GNAT_dom"/>
</dbReference>
<dbReference type="CDD" id="cd04301">
    <property type="entry name" value="NAT_SF"/>
    <property type="match status" value="1"/>
</dbReference>
<dbReference type="PANTHER" id="PTHR43877:SF2">
    <property type="entry name" value="AMINOALKYLPHOSPHONATE N-ACETYLTRANSFERASE-RELATED"/>
    <property type="match status" value="1"/>
</dbReference>
<dbReference type="Gene3D" id="3.40.630.30">
    <property type="match status" value="1"/>
</dbReference>
<reference evidence="4 5" key="1">
    <citation type="submission" date="2020-06" db="EMBL/GenBank/DDBJ databases">
        <title>Genomic analysis of Salicibibacter sp. NKC21-4.</title>
        <authorList>
            <person name="Oh Y.J."/>
        </authorList>
    </citation>
    <scope>NUCLEOTIDE SEQUENCE [LARGE SCALE GENOMIC DNA]</scope>
    <source>
        <strain evidence="4 5">NKC21-4</strain>
    </source>
</reference>
<dbReference type="GO" id="GO:0016747">
    <property type="term" value="F:acyltransferase activity, transferring groups other than amino-acyl groups"/>
    <property type="evidence" value="ECO:0007669"/>
    <property type="project" value="InterPro"/>
</dbReference>
<dbReference type="AlphaFoldDB" id="A0A7T6ZDF6"/>
<proteinExistence type="predicted"/>
<dbReference type="InterPro" id="IPR050832">
    <property type="entry name" value="Bact_Acetyltransf"/>
</dbReference>
<organism evidence="4 5">
    <name type="scientific">Salicibibacter cibi</name>
    <dbReference type="NCBI Taxonomy" id="2743001"/>
    <lineage>
        <taxon>Bacteria</taxon>
        <taxon>Bacillati</taxon>
        <taxon>Bacillota</taxon>
        <taxon>Bacilli</taxon>
        <taxon>Bacillales</taxon>
        <taxon>Bacillaceae</taxon>
        <taxon>Salicibibacter</taxon>
    </lineage>
</organism>
<keyword evidence="5" id="KW-1185">Reference proteome</keyword>
<dbReference type="SUPFAM" id="SSF55729">
    <property type="entry name" value="Acyl-CoA N-acyltransferases (Nat)"/>
    <property type="match status" value="1"/>
</dbReference>
<dbReference type="PANTHER" id="PTHR43877">
    <property type="entry name" value="AMINOALKYLPHOSPHONATE N-ACETYLTRANSFERASE-RELATED-RELATED"/>
    <property type="match status" value="1"/>
</dbReference>
<gene>
    <name evidence="4" type="ORF">HUG20_17295</name>
</gene>
<sequence>MEIRVATAKDVSALAELMKHLGYPTTTEEMTLRFSHIESHPDYHTLVALYNDKIVGMTGLTKSFFYELDGMYVRIAAMVVDPDYQKLGIGKELIKVAEKWANNIGANVLALNSGDRPERSNAHKFYKNMGFEDKSTGFKTFYSTIVKR</sequence>
<keyword evidence="1 4" id="KW-0808">Transferase</keyword>